<dbReference type="PROSITE" id="PS00758">
    <property type="entry name" value="ARGE_DAPE_CPG2_1"/>
    <property type="match status" value="1"/>
</dbReference>
<dbReference type="PROSITE" id="PS00759">
    <property type="entry name" value="ARGE_DAPE_CPG2_2"/>
    <property type="match status" value="1"/>
</dbReference>
<evidence type="ECO:0000256" key="4">
    <source>
        <dbReference type="ARBA" id="ARBA00022723"/>
    </source>
</evidence>
<dbReference type="GO" id="GO:0016805">
    <property type="term" value="F:dipeptidase activity"/>
    <property type="evidence" value="ECO:0007669"/>
    <property type="project" value="UniProtKB-KW"/>
</dbReference>
<dbReference type="InterPro" id="IPR036264">
    <property type="entry name" value="Bact_exopeptidase_dim_dom"/>
</dbReference>
<gene>
    <name evidence="9" type="primary">pepV</name>
    <name evidence="9" type="ORF">Q4F26_05245</name>
</gene>
<dbReference type="InterPro" id="IPR001261">
    <property type="entry name" value="ArgE/DapE_CS"/>
</dbReference>
<sequence length="471" mass="52412">MTKREIDWKAEVEKIKDDLLTDLKSLIAIDSVRNDSLSDKEFPVGPGPAEALQHFLSIAERDGFATENFDNWAGHIDYGEGDDFLGILAHVDVVPAGSGWDTDPFDAIIKDNRLYGRGASDDKGPGIAAYYALKIVRELDLELSKKVRFIMGTDEESDWQCMDHYFDLNPQPLYGFSPDAHFPIINGEKGNISIYLSQAAESDLSGRRLISFQSGLKENMVPQDAEAHLSASESDDQDQVKEKYKQYLENESLDGQVEKVGEEWVFHLTGQASHGAQPEKGKNAGTYLASYLAGLDLQSDGKKYLTFIKDYLHDDPFAKKTNLNIDHEVMGDLTSNIGIMNYLEGESGTITINFRYPSDTDAQHIYQTFQELLKGQMDVSPGDAKEPHYVSADDPLVQTLLEVYEKQTGLEGYEVVIGGGTYARTIERGVAYGAMFPDSIDTMHQANEFIDLDDLFAATAIYAEAIYELAK</sequence>
<evidence type="ECO:0000313" key="10">
    <source>
        <dbReference type="Proteomes" id="UP001171751"/>
    </source>
</evidence>
<dbReference type="Gene3D" id="3.40.630.10">
    <property type="entry name" value="Zn peptidases"/>
    <property type="match status" value="1"/>
</dbReference>
<dbReference type="SUPFAM" id="SSF53187">
    <property type="entry name" value="Zn-dependent exopeptidases"/>
    <property type="match status" value="1"/>
</dbReference>
<evidence type="ECO:0000256" key="6">
    <source>
        <dbReference type="ARBA" id="ARBA00022833"/>
    </source>
</evidence>
<name>A0AA43UD10_9LACT</name>
<dbReference type="InterPro" id="IPR002933">
    <property type="entry name" value="Peptidase_M20"/>
</dbReference>
<evidence type="ECO:0000256" key="2">
    <source>
        <dbReference type="ARBA" id="ARBA00006247"/>
    </source>
</evidence>
<dbReference type="SUPFAM" id="SSF55031">
    <property type="entry name" value="Bacterial exopeptidase dimerisation domain"/>
    <property type="match status" value="1"/>
</dbReference>
<dbReference type="NCBIfam" id="NF005591">
    <property type="entry name" value="PRK07318.1"/>
    <property type="match status" value="1"/>
</dbReference>
<dbReference type="AlphaFoldDB" id="A0AA43UD10"/>
<dbReference type="CDD" id="cd03888">
    <property type="entry name" value="M20_PepV"/>
    <property type="match status" value="1"/>
</dbReference>
<keyword evidence="10" id="KW-1185">Reference proteome</keyword>
<dbReference type="InterPro" id="IPR010964">
    <property type="entry name" value="M20A_pepV-rel"/>
</dbReference>
<comment type="similarity">
    <text evidence="2">Belongs to the peptidase M20A family.</text>
</comment>
<dbReference type="EC" id="3.4.13.-" evidence="9"/>
<dbReference type="Proteomes" id="UP001171751">
    <property type="component" value="Unassembled WGS sequence"/>
</dbReference>
<dbReference type="NCBIfam" id="TIGR01887">
    <property type="entry name" value="dipeptidaselike"/>
    <property type="match status" value="1"/>
</dbReference>
<evidence type="ECO:0000256" key="8">
    <source>
        <dbReference type="ARBA" id="ARBA00023049"/>
    </source>
</evidence>
<dbReference type="PANTHER" id="PTHR43808:SF31">
    <property type="entry name" value="N-ACETYL-L-CITRULLINE DEACETYLASE"/>
    <property type="match status" value="1"/>
</dbReference>
<dbReference type="GO" id="GO:0008237">
    <property type="term" value="F:metallopeptidase activity"/>
    <property type="evidence" value="ECO:0007669"/>
    <property type="project" value="UniProtKB-KW"/>
</dbReference>
<evidence type="ECO:0000256" key="5">
    <source>
        <dbReference type="ARBA" id="ARBA00022801"/>
    </source>
</evidence>
<reference evidence="9" key="1">
    <citation type="submission" date="2023-07" db="EMBL/GenBank/DDBJ databases">
        <title>Between Cages and Wild: Unraveling the Impact of Captivity on Animal Microbiomes and Antimicrobial Resistance.</title>
        <authorList>
            <person name="Schmartz G.P."/>
            <person name="Rehner J."/>
            <person name="Schuff M.J."/>
            <person name="Becker S.L."/>
            <person name="Kravczyk M."/>
            <person name="Gurevich A."/>
            <person name="Francke R."/>
            <person name="Mueller R."/>
            <person name="Keller V."/>
            <person name="Keller A."/>
        </authorList>
    </citation>
    <scope>NUCLEOTIDE SEQUENCE</scope>
    <source>
        <strain evidence="9">S39M_St_73</strain>
    </source>
</reference>
<dbReference type="Pfam" id="PF01546">
    <property type="entry name" value="Peptidase_M20"/>
    <property type="match status" value="1"/>
</dbReference>
<keyword evidence="8" id="KW-0482">Metalloprotease</keyword>
<comment type="caution">
    <text evidence="9">The sequence shown here is derived from an EMBL/GenBank/DDBJ whole genome shotgun (WGS) entry which is preliminary data.</text>
</comment>
<dbReference type="EMBL" id="JAUNQW010000023">
    <property type="protein sequence ID" value="MDO5457736.1"/>
    <property type="molecule type" value="Genomic_DNA"/>
</dbReference>
<dbReference type="Gene3D" id="3.30.70.360">
    <property type="match status" value="2"/>
</dbReference>
<evidence type="ECO:0000256" key="7">
    <source>
        <dbReference type="ARBA" id="ARBA00022997"/>
    </source>
</evidence>
<keyword evidence="4" id="KW-0479">Metal-binding</keyword>
<keyword evidence="5 9" id="KW-0378">Hydrolase</keyword>
<organism evidence="9 10">
    <name type="scientific">Atopococcus tabaci</name>
    <dbReference type="NCBI Taxonomy" id="269774"/>
    <lineage>
        <taxon>Bacteria</taxon>
        <taxon>Bacillati</taxon>
        <taxon>Bacillota</taxon>
        <taxon>Bacilli</taxon>
        <taxon>Lactobacillales</taxon>
        <taxon>Carnobacteriaceae</taxon>
        <taxon>Atopococcus</taxon>
    </lineage>
</organism>
<evidence type="ECO:0000256" key="3">
    <source>
        <dbReference type="ARBA" id="ARBA00022670"/>
    </source>
</evidence>
<dbReference type="InterPro" id="IPR050072">
    <property type="entry name" value="Peptidase_M20A"/>
</dbReference>
<comment type="cofactor">
    <cofactor evidence="1">
        <name>Zn(2+)</name>
        <dbReference type="ChEBI" id="CHEBI:29105"/>
    </cofactor>
</comment>
<dbReference type="GO" id="GO:0006526">
    <property type="term" value="P:L-arginine biosynthetic process"/>
    <property type="evidence" value="ECO:0007669"/>
    <property type="project" value="TreeGrafter"/>
</dbReference>
<evidence type="ECO:0000256" key="1">
    <source>
        <dbReference type="ARBA" id="ARBA00001947"/>
    </source>
</evidence>
<dbReference type="GO" id="GO:0006508">
    <property type="term" value="P:proteolysis"/>
    <property type="evidence" value="ECO:0007669"/>
    <property type="project" value="UniProtKB-KW"/>
</dbReference>
<accession>A0AA43UD10</accession>
<keyword evidence="3" id="KW-0645">Protease</keyword>
<keyword evidence="7 9" id="KW-0224">Dipeptidase</keyword>
<dbReference type="PANTHER" id="PTHR43808">
    <property type="entry name" value="ACETYLORNITHINE DEACETYLASE"/>
    <property type="match status" value="1"/>
</dbReference>
<keyword evidence="6" id="KW-0862">Zinc</keyword>
<evidence type="ECO:0000313" key="9">
    <source>
        <dbReference type="EMBL" id="MDO5457736.1"/>
    </source>
</evidence>
<dbReference type="GO" id="GO:0008270">
    <property type="term" value="F:zinc ion binding"/>
    <property type="evidence" value="ECO:0007669"/>
    <property type="project" value="InterPro"/>
</dbReference>
<proteinExistence type="inferred from homology"/>
<protein>
    <submittedName>
        <fullName evidence="9">Dipeptidase PepV</fullName>
        <ecNumber evidence="9">3.4.13.-</ecNumber>
    </submittedName>
</protein>
<dbReference type="GO" id="GO:0008777">
    <property type="term" value="F:acetylornithine deacetylase activity"/>
    <property type="evidence" value="ECO:0007669"/>
    <property type="project" value="TreeGrafter"/>
</dbReference>